<dbReference type="AlphaFoldDB" id="D3S2R3"/>
<reference evidence="1 2" key="2">
    <citation type="journal article" date="2011" name="Stand. Genomic Sci.">
        <title>Complete genome sequence of Ferroglobus placidus AEDII12DO.</title>
        <authorList>
            <person name="Anderson I."/>
            <person name="Risso C."/>
            <person name="Holmes D."/>
            <person name="Lucas S."/>
            <person name="Copeland A."/>
            <person name="Lapidus A."/>
            <person name="Cheng J.F."/>
            <person name="Bruce D."/>
            <person name="Goodwin L."/>
            <person name="Pitluck S."/>
            <person name="Saunders E."/>
            <person name="Brettin T."/>
            <person name="Detter J.C."/>
            <person name="Han C."/>
            <person name="Tapia R."/>
            <person name="Larimer F."/>
            <person name="Land M."/>
            <person name="Hauser L."/>
            <person name="Woyke T."/>
            <person name="Lovley D."/>
            <person name="Kyrpides N."/>
            <person name="Ivanova N."/>
        </authorList>
    </citation>
    <scope>NUCLEOTIDE SEQUENCE [LARGE SCALE GENOMIC DNA]</scope>
    <source>
        <strain evidence="2">DSM 10642 / AEDII12DO</strain>
    </source>
</reference>
<keyword evidence="2" id="KW-1185">Reference proteome</keyword>
<dbReference type="EMBL" id="CP001899">
    <property type="protein sequence ID" value="ADC64593.1"/>
    <property type="molecule type" value="Genomic_DNA"/>
</dbReference>
<name>D3S2R3_FERPA</name>
<evidence type="ECO:0000313" key="1">
    <source>
        <dbReference type="EMBL" id="ADC64593.1"/>
    </source>
</evidence>
<dbReference type="HOGENOM" id="CLU_3163108_0_0_2"/>
<organism evidence="1 2">
    <name type="scientific">Ferroglobus placidus (strain DSM 10642 / AEDII12DO)</name>
    <dbReference type="NCBI Taxonomy" id="589924"/>
    <lineage>
        <taxon>Archaea</taxon>
        <taxon>Methanobacteriati</taxon>
        <taxon>Methanobacteriota</taxon>
        <taxon>Archaeoglobi</taxon>
        <taxon>Archaeoglobales</taxon>
        <taxon>Archaeoglobaceae</taxon>
        <taxon>Ferroglobus</taxon>
    </lineage>
</organism>
<dbReference type="InterPro" id="IPR019205">
    <property type="entry name" value="DUF2080_transposon-encoded"/>
</dbReference>
<dbReference type="Proteomes" id="UP000002613">
    <property type="component" value="Chromosome"/>
</dbReference>
<dbReference type="RefSeq" id="WP_012964940.1">
    <property type="nucleotide sequence ID" value="NC_013849.1"/>
</dbReference>
<sequence length="50" mass="5674">MKKIKITVEGYEVIEKVVKSAGNSGRIYLPKSWVNKRVKVILLEPIDESS</sequence>
<dbReference type="eggNOG" id="arCOG08100">
    <property type="taxonomic scope" value="Archaea"/>
</dbReference>
<dbReference type="OrthoDB" id="109730at2157"/>
<accession>D3S2R3</accession>
<protein>
    <submittedName>
        <fullName evidence="1">Putative cytoplasmic protein</fullName>
    </submittedName>
</protein>
<dbReference type="KEGG" id="fpl:Ferp_0416"/>
<dbReference type="GeneID" id="32160134"/>
<dbReference type="PaxDb" id="589924-Ferp_0416"/>
<evidence type="ECO:0000313" key="2">
    <source>
        <dbReference type="Proteomes" id="UP000002613"/>
    </source>
</evidence>
<proteinExistence type="predicted"/>
<dbReference type="NCBIfam" id="NF033496">
    <property type="entry name" value="DUF2080_fam_acc"/>
    <property type="match status" value="1"/>
</dbReference>
<dbReference type="Pfam" id="PF09853">
    <property type="entry name" value="DUF2080"/>
    <property type="match status" value="1"/>
</dbReference>
<gene>
    <name evidence="1" type="ordered locus">Ferp_0416</name>
</gene>
<reference evidence="2" key="1">
    <citation type="submission" date="2010-02" db="EMBL/GenBank/DDBJ databases">
        <title>Complete sequence of Ferroglobus placidus DSM 10642.</title>
        <authorList>
            <consortium name="US DOE Joint Genome Institute"/>
            <person name="Lucas S."/>
            <person name="Copeland A."/>
            <person name="Lapidus A."/>
            <person name="Cheng J.-F."/>
            <person name="Bruce D."/>
            <person name="Goodwin L."/>
            <person name="Pitluck S."/>
            <person name="Saunders E."/>
            <person name="Brettin T."/>
            <person name="Detter J.C."/>
            <person name="Han C."/>
            <person name="Tapia R."/>
            <person name="Larimer F."/>
            <person name="Land M."/>
            <person name="Hauser L."/>
            <person name="Kyrpides N."/>
            <person name="Ivanova N."/>
            <person name="Holmes D."/>
            <person name="Lovley D."/>
            <person name="Kyrpides N."/>
            <person name="Anderson I.J."/>
            <person name="Woyke T."/>
        </authorList>
    </citation>
    <scope>NUCLEOTIDE SEQUENCE [LARGE SCALE GENOMIC DNA]</scope>
    <source>
        <strain evidence="2">DSM 10642 / AEDII12DO</strain>
    </source>
</reference>